<dbReference type="OrthoDB" id="10351843at2759"/>
<name>A0A1Y1WCK0_9FUNG</name>
<dbReference type="EMBL" id="MCFD01000005">
    <property type="protein sequence ID" value="ORX70874.1"/>
    <property type="molecule type" value="Genomic_DNA"/>
</dbReference>
<feature type="transmembrane region" description="Helical" evidence="2">
    <location>
        <begin position="143"/>
        <end position="163"/>
    </location>
</feature>
<feature type="transmembrane region" description="Helical" evidence="2">
    <location>
        <begin position="255"/>
        <end position="275"/>
    </location>
</feature>
<protein>
    <recommendedName>
        <fullName evidence="5">G-protein coupled receptors family 1 profile domain-containing protein</fullName>
    </recommendedName>
</protein>
<evidence type="ECO:0000256" key="1">
    <source>
        <dbReference type="SAM" id="MobiDB-lite"/>
    </source>
</evidence>
<evidence type="ECO:0000256" key="2">
    <source>
        <dbReference type="SAM" id="Phobius"/>
    </source>
</evidence>
<accession>A0A1Y1WCK0</accession>
<feature type="transmembrane region" description="Helical" evidence="2">
    <location>
        <begin position="59"/>
        <end position="76"/>
    </location>
</feature>
<feature type="transmembrane region" description="Helical" evidence="2">
    <location>
        <begin position="96"/>
        <end position="122"/>
    </location>
</feature>
<keyword evidence="2" id="KW-1133">Transmembrane helix</keyword>
<feature type="transmembrane region" description="Helical" evidence="2">
    <location>
        <begin position="186"/>
        <end position="208"/>
    </location>
</feature>
<evidence type="ECO:0000313" key="3">
    <source>
        <dbReference type="EMBL" id="ORX70874.1"/>
    </source>
</evidence>
<gene>
    <name evidence="3" type="ORF">DL89DRAFT_322240</name>
</gene>
<evidence type="ECO:0008006" key="5">
    <source>
        <dbReference type="Google" id="ProtNLM"/>
    </source>
</evidence>
<sequence length="377" mass="42769">MSSLFVRDWANADTGTGPAPSPAEKPIYYVIAGLSLANIPFILYIIAFRNYLPIKVKNVWVTSLIGLGSTFFNVSYGPVSGSSGYSGIFSNCYFWLAWAFQLFGLGILHSALLLRLIVYYRVFIRRTSFRRSGNRLANFWHKYWPFFLILFPYLFSTILSHALKDKFAVITMEVFGTKICTYTESVAYYLIGYYYILVLVGLFLYLSMRKVAKAFNEFKLALWTVTTFALNVIVETALLFTGSSIYAWGRLLPTILLFVTYQTHFYCIILVPIYNHIFRREDAVKELLDDMRQDGILAKKVHIGNIHRNLYNVDNTNSSFLGSARQDSKMGESSTGKMESVPGSGFQYQEIHPPHNATTESLAVEAQGAHGGDRFVL</sequence>
<keyword evidence="4" id="KW-1185">Reference proteome</keyword>
<evidence type="ECO:0000313" key="4">
    <source>
        <dbReference type="Proteomes" id="UP000193922"/>
    </source>
</evidence>
<feature type="transmembrane region" description="Helical" evidence="2">
    <location>
        <begin position="27"/>
        <end position="47"/>
    </location>
</feature>
<dbReference type="Proteomes" id="UP000193922">
    <property type="component" value="Unassembled WGS sequence"/>
</dbReference>
<comment type="caution">
    <text evidence="3">The sequence shown here is derived from an EMBL/GenBank/DDBJ whole genome shotgun (WGS) entry which is preliminary data.</text>
</comment>
<proteinExistence type="predicted"/>
<keyword evidence="2" id="KW-0472">Membrane</keyword>
<dbReference type="RefSeq" id="XP_040744453.1">
    <property type="nucleotide sequence ID" value="XM_040891333.1"/>
</dbReference>
<organism evidence="3 4">
    <name type="scientific">Linderina pennispora</name>
    <dbReference type="NCBI Taxonomy" id="61395"/>
    <lineage>
        <taxon>Eukaryota</taxon>
        <taxon>Fungi</taxon>
        <taxon>Fungi incertae sedis</taxon>
        <taxon>Zoopagomycota</taxon>
        <taxon>Kickxellomycotina</taxon>
        <taxon>Kickxellomycetes</taxon>
        <taxon>Kickxellales</taxon>
        <taxon>Kickxellaceae</taxon>
        <taxon>Linderina</taxon>
    </lineage>
</organism>
<feature type="transmembrane region" description="Helical" evidence="2">
    <location>
        <begin position="220"/>
        <end position="249"/>
    </location>
</feature>
<dbReference type="AlphaFoldDB" id="A0A1Y1WCK0"/>
<keyword evidence="2" id="KW-0812">Transmembrane</keyword>
<feature type="region of interest" description="Disordered" evidence="1">
    <location>
        <begin position="324"/>
        <end position="352"/>
    </location>
</feature>
<reference evidence="3 4" key="1">
    <citation type="submission" date="2016-07" db="EMBL/GenBank/DDBJ databases">
        <title>Pervasive Adenine N6-methylation of Active Genes in Fungi.</title>
        <authorList>
            <consortium name="DOE Joint Genome Institute"/>
            <person name="Mondo S.J."/>
            <person name="Dannebaum R.O."/>
            <person name="Kuo R.C."/>
            <person name="Labutti K."/>
            <person name="Haridas S."/>
            <person name="Kuo A."/>
            <person name="Salamov A."/>
            <person name="Ahrendt S.R."/>
            <person name="Lipzen A."/>
            <person name="Sullivan W."/>
            <person name="Andreopoulos W.B."/>
            <person name="Clum A."/>
            <person name="Lindquist E."/>
            <person name="Daum C."/>
            <person name="Ramamoorthy G.K."/>
            <person name="Gryganskyi A."/>
            <person name="Culley D."/>
            <person name="Magnuson J.K."/>
            <person name="James T.Y."/>
            <person name="O'Malley M.A."/>
            <person name="Stajich J.E."/>
            <person name="Spatafora J.W."/>
            <person name="Visel A."/>
            <person name="Grigoriev I.V."/>
        </authorList>
    </citation>
    <scope>NUCLEOTIDE SEQUENCE [LARGE SCALE GENOMIC DNA]</scope>
    <source>
        <strain evidence="3 4">ATCC 12442</strain>
    </source>
</reference>
<dbReference type="GeneID" id="63807981"/>